<evidence type="ECO:0000313" key="2">
    <source>
        <dbReference type="Proteomes" id="UP001500238"/>
    </source>
</evidence>
<name>A0ABN1HZN7_9SPHN</name>
<gene>
    <name evidence="1" type="ORF">GCM10009102_30590</name>
</gene>
<comment type="caution">
    <text evidence="1">The sequence shown here is derived from an EMBL/GenBank/DDBJ whole genome shotgun (WGS) entry which is preliminary data.</text>
</comment>
<dbReference type="RefSeq" id="WP_163956710.1">
    <property type="nucleotide sequence ID" value="NZ_CP048421.1"/>
</dbReference>
<organism evidence="1 2">
    <name type="scientific">Sphingomonas insulae</name>
    <dbReference type="NCBI Taxonomy" id="424800"/>
    <lineage>
        <taxon>Bacteria</taxon>
        <taxon>Pseudomonadati</taxon>
        <taxon>Pseudomonadota</taxon>
        <taxon>Alphaproteobacteria</taxon>
        <taxon>Sphingomonadales</taxon>
        <taxon>Sphingomonadaceae</taxon>
        <taxon>Sphingomonas</taxon>
    </lineage>
</organism>
<dbReference type="Proteomes" id="UP001500238">
    <property type="component" value="Unassembled WGS sequence"/>
</dbReference>
<evidence type="ECO:0000313" key="1">
    <source>
        <dbReference type="EMBL" id="GAA0676050.1"/>
    </source>
</evidence>
<reference evidence="1 2" key="1">
    <citation type="journal article" date="2019" name="Int. J. Syst. Evol. Microbiol.">
        <title>The Global Catalogue of Microorganisms (GCM) 10K type strain sequencing project: providing services to taxonomists for standard genome sequencing and annotation.</title>
        <authorList>
            <consortium name="The Broad Institute Genomics Platform"/>
            <consortium name="The Broad Institute Genome Sequencing Center for Infectious Disease"/>
            <person name="Wu L."/>
            <person name="Ma J."/>
        </authorList>
    </citation>
    <scope>NUCLEOTIDE SEQUENCE [LARGE SCALE GENOMIC DNA]</scope>
    <source>
        <strain evidence="1 2">JCM 14603</strain>
    </source>
</reference>
<keyword evidence="2" id="KW-1185">Reference proteome</keyword>
<sequence>MQTGADIVALWPRWMDSAAEMLRMNAQVRSQCSTCGTMLRVELEDIVARHGRDHSLVDRLERCRMIGCIGSTFYLASRTYGRAWTTLLRDPALIASFEARRASTHAAQRSGHV</sequence>
<accession>A0ABN1HZN7</accession>
<dbReference type="EMBL" id="BAAAES010000011">
    <property type="protein sequence ID" value="GAA0676050.1"/>
    <property type="molecule type" value="Genomic_DNA"/>
</dbReference>
<protein>
    <submittedName>
        <fullName evidence="1">Uncharacterized protein</fullName>
    </submittedName>
</protein>
<proteinExistence type="predicted"/>